<keyword evidence="7" id="KW-1185">Reference proteome</keyword>
<dbReference type="SUPFAM" id="SSF52540">
    <property type="entry name" value="P-loop containing nucleoside triphosphate hydrolases"/>
    <property type="match status" value="1"/>
</dbReference>
<feature type="coiled-coil region" evidence="2">
    <location>
        <begin position="24"/>
        <end position="58"/>
    </location>
</feature>
<evidence type="ECO:0000259" key="5">
    <source>
        <dbReference type="Pfam" id="PF24883"/>
    </source>
</evidence>
<organism evidence="6 7">
    <name type="scientific">Aspergillus granulosus</name>
    <dbReference type="NCBI Taxonomy" id="176169"/>
    <lineage>
        <taxon>Eukaryota</taxon>
        <taxon>Fungi</taxon>
        <taxon>Dikarya</taxon>
        <taxon>Ascomycota</taxon>
        <taxon>Pezizomycotina</taxon>
        <taxon>Eurotiomycetes</taxon>
        <taxon>Eurotiomycetidae</taxon>
        <taxon>Eurotiales</taxon>
        <taxon>Aspergillaceae</taxon>
        <taxon>Aspergillus</taxon>
        <taxon>Aspergillus subgen. Nidulantes</taxon>
    </lineage>
</organism>
<dbReference type="Proteomes" id="UP001610334">
    <property type="component" value="Unassembled WGS sequence"/>
</dbReference>
<evidence type="ECO:0000256" key="2">
    <source>
        <dbReference type="SAM" id="Coils"/>
    </source>
</evidence>
<evidence type="ECO:0000256" key="1">
    <source>
        <dbReference type="ARBA" id="ARBA00022737"/>
    </source>
</evidence>
<proteinExistence type="predicted"/>
<feature type="chain" id="PRO_5045280947" description="NACHT domain-containing protein" evidence="3">
    <location>
        <begin position="22"/>
        <end position="692"/>
    </location>
</feature>
<dbReference type="Pfam" id="PF17111">
    <property type="entry name" value="PigL_N"/>
    <property type="match status" value="1"/>
</dbReference>
<dbReference type="EMBL" id="JBFXLT010000259">
    <property type="protein sequence ID" value="KAL2801721.1"/>
    <property type="molecule type" value="Genomic_DNA"/>
</dbReference>
<feature type="signal peptide" evidence="3">
    <location>
        <begin position="1"/>
        <end position="21"/>
    </location>
</feature>
<keyword evidence="2" id="KW-0175">Coiled coil</keyword>
<accession>A0ABR4GS64</accession>
<name>A0ABR4GS64_9EURO</name>
<dbReference type="Pfam" id="PF24883">
    <property type="entry name" value="NPHP3_N"/>
    <property type="match status" value="1"/>
</dbReference>
<dbReference type="InterPro" id="IPR056884">
    <property type="entry name" value="NPHP3-like_N"/>
</dbReference>
<evidence type="ECO:0000313" key="6">
    <source>
        <dbReference type="EMBL" id="KAL2801721.1"/>
    </source>
</evidence>
<dbReference type="InterPro" id="IPR027417">
    <property type="entry name" value="P-loop_NTPase"/>
</dbReference>
<feature type="domain" description="Nephrocystin 3-like N-terminal" evidence="5">
    <location>
        <begin position="184"/>
        <end position="347"/>
    </location>
</feature>
<feature type="domain" description="Azaphilone pigments biosynthesis cluster protein L N-terminal" evidence="4">
    <location>
        <begin position="1"/>
        <end position="136"/>
    </location>
</feature>
<comment type="caution">
    <text evidence="6">The sequence shown here is derived from an EMBL/GenBank/DDBJ whole genome shotgun (WGS) entry which is preliminary data.</text>
</comment>
<evidence type="ECO:0000256" key="3">
    <source>
        <dbReference type="SAM" id="SignalP"/>
    </source>
</evidence>
<dbReference type="InterPro" id="IPR031348">
    <property type="entry name" value="PigL_N"/>
</dbReference>
<keyword evidence="3" id="KW-0732">Signal</keyword>
<evidence type="ECO:0000313" key="7">
    <source>
        <dbReference type="Proteomes" id="UP001610334"/>
    </source>
</evidence>
<reference evidence="6 7" key="1">
    <citation type="submission" date="2024-07" db="EMBL/GenBank/DDBJ databases">
        <title>Section-level genome sequencing and comparative genomics of Aspergillus sections Usti and Cavernicolus.</title>
        <authorList>
            <consortium name="Lawrence Berkeley National Laboratory"/>
            <person name="Nybo J.L."/>
            <person name="Vesth T.C."/>
            <person name="Theobald S."/>
            <person name="Frisvad J.C."/>
            <person name="Larsen T.O."/>
            <person name="Kjaerboelling I."/>
            <person name="Rothschild-Mancinelli K."/>
            <person name="Lyhne E.K."/>
            <person name="Kogle M.E."/>
            <person name="Barry K."/>
            <person name="Clum A."/>
            <person name="Na H."/>
            <person name="Ledsgaard L."/>
            <person name="Lin J."/>
            <person name="Lipzen A."/>
            <person name="Kuo A."/>
            <person name="Riley R."/>
            <person name="Mondo S."/>
            <person name="Labutti K."/>
            <person name="Haridas S."/>
            <person name="Pangalinan J."/>
            <person name="Salamov A.A."/>
            <person name="Simmons B.A."/>
            <person name="Magnuson J.K."/>
            <person name="Chen J."/>
            <person name="Drula E."/>
            <person name="Henrissat B."/>
            <person name="Wiebenga A."/>
            <person name="Lubbers R.J."/>
            <person name="Gomes A.C."/>
            <person name="Makela M.R."/>
            <person name="Stajich J."/>
            <person name="Grigoriev I.V."/>
            <person name="Mortensen U.H."/>
            <person name="De Vries R.P."/>
            <person name="Baker S.E."/>
            <person name="Andersen M.R."/>
        </authorList>
    </citation>
    <scope>NUCLEOTIDE SEQUENCE [LARGE SCALE GENOMIC DNA]</scope>
    <source>
        <strain evidence="6 7">CBS 588.65</strain>
    </source>
</reference>
<gene>
    <name evidence="6" type="ORF">BJX63DRAFT_438558</name>
</gene>
<protein>
    <recommendedName>
        <fullName evidence="8">NACHT domain-containing protein</fullName>
    </recommendedName>
</protein>
<evidence type="ECO:0008006" key="8">
    <source>
        <dbReference type="Google" id="ProtNLM"/>
    </source>
</evidence>
<evidence type="ECO:0000259" key="4">
    <source>
        <dbReference type="Pfam" id="PF17111"/>
    </source>
</evidence>
<dbReference type="PANTHER" id="PTHR10039:SF16">
    <property type="entry name" value="GPI INOSITOL-DEACYLASE"/>
    <property type="match status" value="1"/>
</dbReference>
<sequence>MDPLSCAASVIAVIQLAGALADICGDYIKQVKNAQKDINDLNREINSLRSILESLNDILHGPGAEKLISLQKIFNDVEECKGILKNLSNKINPGTTQSSLRWRGFRHWKWPLQRTEVDEAIRQLKEYTSLFVTALQIDHVRSTDRFERKFDLRSLRTVEGATYDSTENKHRECLPQTRSELLRQVADWGESSHGKCIYWLKGGAGTGKSTISRTIARQLNDKRLLAASFFFRRGEEGRNTAKWLFSTLARQLAITVPELGPEIQKAVETDPYISGKAPAEQFNKLLLQPLINLDLGRTVTLVAVIDALDECQSDADNDDHDIKVLLRLLPRVQESKSVRLRFFLTSRPELPIRLGFKAVEDNLENMDLHSIPTLEITHDIHIFLEHSFSRIQENHDLPAEWPGKEAINDLLARTVPLFISAATICRFISTTYDPQDRLQNVLNDKTSYVSEMARTYLPVLNQLLVGQNEWEAPRLVQRFKEIVGPIIILATPLSVNALSRLLGMKSSITSDNIKSLLKWLHSVLMIPDNPELPVRLQHLSFRDFLLHNTTKDNKQSEKFWIDEEAMHWRLMNQCLTVMDIRLKKNICMLPDECLQRSEIDSDSIKEHLPPELQYACRYWTQHMMQCRDPADLAEKACSFLRKHFLHWMEAMSILGIMSEVIGAISRLQSTIKDNKYFKNSEFLYDAWRRLNY</sequence>
<keyword evidence="1" id="KW-0677">Repeat</keyword>
<dbReference type="Gene3D" id="3.40.50.300">
    <property type="entry name" value="P-loop containing nucleotide triphosphate hydrolases"/>
    <property type="match status" value="1"/>
</dbReference>
<dbReference type="PANTHER" id="PTHR10039">
    <property type="entry name" value="AMELOGENIN"/>
    <property type="match status" value="1"/>
</dbReference>